<sequence length="254" mass="28882">MSQPTVISLAIGLTIDDDGLHLGDIIPDDVKRQRLDVERNTLEGWSQSARHKLLCEFAARYLPRLFDAWKKNKGALNSHMCMLNYLVSNGIPYFTRFIKQPVAQNMVAIQLERMATSNDYPLGYDAQDLGEIAQFLSSILMYQGADDAAPAHVKVVLPKLKTVMQRYRDGFADETAERCYDYLRGDPIAQMMHDTIKKKINEDMNKCGVETCEATVKTHPMKGCAKCRVARYCGPEHQKQAWKKHKTVCFPCDF</sequence>
<evidence type="ECO:0000313" key="7">
    <source>
        <dbReference type="Proteomes" id="UP000054279"/>
    </source>
</evidence>
<evidence type="ECO:0000256" key="3">
    <source>
        <dbReference type="ARBA" id="ARBA00022833"/>
    </source>
</evidence>
<keyword evidence="1" id="KW-0479">Metal-binding</keyword>
<feature type="domain" description="MYND-type" evidence="5">
    <location>
        <begin position="204"/>
        <end position="249"/>
    </location>
</feature>
<dbReference type="PROSITE" id="PS01360">
    <property type="entry name" value="ZF_MYND_1"/>
    <property type="match status" value="1"/>
</dbReference>
<gene>
    <name evidence="6" type="ORF">M422DRAFT_37381</name>
</gene>
<dbReference type="SUPFAM" id="SSF144232">
    <property type="entry name" value="HIT/MYND zinc finger-like"/>
    <property type="match status" value="1"/>
</dbReference>
<name>A0A0C9USV2_SPHS4</name>
<dbReference type="InterPro" id="IPR002893">
    <property type="entry name" value="Znf_MYND"/>
</dbReference>
<dbReference type="Pfam" id="PF01753">
    <property type="entry name" value="zf-MYND"/>
    <property type="match status" value="1"/>
</dbReference>
<accession>A0A0C9USV2</accession>
<evidence type="ECO:0000313" key="6">
    <source>
        <dbReference type="EMBL" id="KIJ28310.1"/>
    </source>
</evidence>
<dbReference type="EMBL" id="KN837310">
    <property type="protein sequence ID" value="KIJ28310.1"/>
    <property type="molecule type" value="Genomic_DNA"/>
</dbReference>
<dbReference type="OrthoDB" id="432970at2759"/>
<dbReference type="Gene3D" id="6.10.140.2220">
    <property type="match status" value="1"/>
</dbReference>
<evidence type="ECO:0000256" key="1">
    <source>
        <dbReference type="ARBA" id="ARBA00022723"/>
    </source>
</evidence>
<dbReference type="GO" id="GO:0008270">
    <property type="term" value="F:zinc ion binding"/>
    <property type="evidence" value="ECO:0007669"/>
    <property type="project" value="UniProtKB-KW"/>
</dbReference>
<dbReference type="Proteomes" id="UP000054279">
    <property type="component" value="Unassembled WGS sequence"/>
</dbReference>
<reference evidence="6 7" key="1">
    <citation type="submission" date="2014-06" db="EMBL/GenBank/DDBJ databases">
        <title>Evolutionary Origins and Diversification of the Mycorrhizal Mutualists.</title>
        <authorList>
            <consortium name="DOE Joint Genome Institute"/>
            <consortium name="Mycorrhizal Genomics Consortium"/>
            <person name="Kohler A."/>
            <person name="Kuo A."/>
            <person name="Nagy L.G."/>
            <person name="Floudas D."/>
            <person name="Copeland A."/>
            <person name="Barry K.W."/>
            <person name="Cichocki N."/>
            <person name="Veneault-Fourrey C."/>
            <person name="LaButti K."/>
            <person name="Lindquist E.A."/>
            <person name="Lipzen A."/>
            <person name="Lundell T."/>
            <person name="Morin E."/>
            <person name="Murat C."/>
            <person name="Riley R."/>
            <person name="Ohm R."/>
            <person name="Sun H."/>
            <person name="Tunlid A."/>
            <person name="Henrissat B."/>
            <person name="Grigoriev I.V."/>
            <person name="Hibbett D.S."/>
            <person name="Martin F."/>
        </authorList>
    </citation>
    <scope>NUCLEOTIDE SEQUENCE [LARGE SCALE GENOMIC DNA]</scope>
    <source>
        <strain evidence="6 7">SS14</strain>
    </source>
</reference>
<evidence type="ECO:0000256" key="4">
    <source>
        <dbReference type="PROSITE-ProRule" id="PRU00134"/>
    </source>
</evidence>
<protein>
    <submittedName>
        <fullName evidence="6">Unplaced genomic scaffold SPHSTscaffold_235, whole genome shotgun sequence</fullName>
    </submittedName>
</protein>
<keyword evidence="7" id="KW-1185">Reference proteome</keyword>
<keyword evidence="3" id="KW-0862">Zinc</keyword>
<dbReference type="PROSITE" id="PS50865">
    <property type="entry name" value="ZF_MYND_2"/>
    <property type="match status" value="1"/>
</dbReference>
<evidence type="ECO:0000259" key="5">
    <source>
        <dbReference type="PROSITE" id="PS50865"/>
    </source>
</evidence>
<keyword evidence="2 4" id="KW-0863">Zinc-finger</keyword>
<dbReference type="HOGENOM" id="CLU_076640_1_0_1"/>
<dbReference type="AlphaFoldDB" id="A0A0C9USV2"/>
<organism evidence="6 7">
    <name type="scientific">Sphaerobolus stellatus (strain SS14)</name>
    <dbReference type="NCBI Taxonomy" id="990650"/>
    <lineage>
        <taxon>Eukaryota</taxon>
        <taxon>Fungi</taxon>
        <taxon>Dikarya</taxon>
        <taxon>Basidiomycota</taxon>
        <taxon>Agaricomycotina</taxon>
        <taxon>Agaricomycetes</taxon>
        <taxon>Phallomycetidae</taxon>
        <taxon>Geastrales</taxon>
        <taxon>Sphaerobolaceae</taxon>
        <taxon>Sphaerobolus</taxon>
    </lineage>
</organism>
<evidence type="ECO:0000256" key="2">
    <source>
        <dbReference type="ARBA" id="ARBA00022771"/>
    </source>
</evidence>
<proteinExistence type="predicted"/>